<protein>
    <recommendedName>
        <fullName evidence="14">C2H2-type domain-containing protein</fullName>
    </recommendedName>
</protein>
<dbReference type="Gene3D" id="3.30.160.60">
    <property type="entry name" value="Classic Zinc Finger"/>
    <property type="match status" value="12"/>
</dbReference>
<dbReference type="PROSITE" id="PS50157">
    <property type="entry name" value="ZINC_FINGER_C2H2_2"/>
    <property type="match status" value="12"/>
</dbReference>
<dbReference type="FunFam" id="3.30.160.60:FF:001289">
    <property type="entry name" value="Zinc finger protein 574"/>
    <property type="match status" value="1"/>
</dbReference>
<accession>A0A3B5B350</accession>
<comment type="function">
    <text evidence="1">May be involved in transcriptional regulation.</text>
</comment>
<sequence>QHQRPLVRPVRPRVESGRRHVQRRGLPLSDRLHHGAGHKSGQAEHIRPCDEPPGTSDCNSSGHSHQKPSSSSLHLAFYHAVVMERPYGCTSCTKRFFLESDLQKHMARHSREKPHACVLCGKSFVCQSQLDIHRNVHTGERPFSCSVCSRRFSHPSNLKRHQKLQPFPCPHCGKQFSTSTNLKVHQSVHTGEKRFHCSKCGKNFSFLSNLIRHQALSLSGWCMNPGPVRFSPEGIHDALRCSPSATATSPRRPYRSSAPAAKEPVVCAVCGRVFTSAAALELHQRVHTGERPYTCPHCGKGFAQPNNLRVHLLIHTGERRYRCTLCGKSFISSSHLKRHRTVHTQEKPYSCSRCGQSFSQMCSAQTRTAQQPVHVQPVPGPEPKPRPDPKPKAAFALPQPFSDGSTAPPRVSKERLFVCSYCGKAFNRPKKVEIHQRVHTGEKPFSCSTCGKMFSEAGNLRKHQRVHTGEKPYSCGMCGRGFAWIRNLKTHQQKSHPEIYTEEENRGHE</sequence>
<evidence type="ECO:0000256" key="12">
    <source>
        <dbReference type="PROSITE-ProRule" id="PRU00042"/>
    </source>
</evidence>
<organism evidence="15">
    <name type="scientific">Stegastes partitus</name>
    <name type="common">bicolor damselfish</name>
    <dbReference type="NCBI Taxonomy" id="144197"/>
    <lineage>
        <taxon>Eukaryota</taxon>
        <taxon>Metazoa</taxon>
        <taxon>Chordata</taxon>
        <taxon>Craniata</taxon>
        <taxon>Vertebrata</taxon>
        <taxon>Euteleostomi</taxon>
        <taxon>Actinopterygii</taxon>
        <taxon>Neopterygii</taxon>
        <taxon>Teleostei</taxon>
        <taxon>Neoteleostei</taxon>
        <taxon>Acanthomorphata</taxon>
        <taxon>Ovalentaria</taxon>
        <taxon>Pomacentridae</taxon>
        <taxon>Stegastes</taxon>
    </lineage>
</organism>
<feature type="domain" description="C2H2-type" evidence="14">
    <location>
        <begin position="293"/>
        <end position="320"/>
    </location>
</feature>
<keyword evidence="8" id="KW-0805">Transcription regulation</keyword>
<dbReference type="SMART" id="SM00355">
    <property type="entry name" value="ZnF_C2H2"/>
    <property type="match status" value="11"/>
</dbReference>
<evidence type="ECO:0000256" key="1">
    <source>
        <dbReference type="ARBA" id="ARBA00003767"/>
    </source>
</evidence>
<dbReference type="FunFam" id="3.30.160.60:FF:000100">
    <property type="entry name" value="Zinc finger 45-like"/>
    <property type="match status" value="1"/>
</dbReference>
<dbReference type="FunFam" id="3.30.160.60:FF:000176">
    <property type="entry name" value="zinc finger protein 70"/>
    <property type="match status" value="1"/>
</dbReference>
<dbReference type="FunFam" id="3.30.160.60:FF:000446">
    <property type="entry name" value="Zinc finger protein"/>
    <property type="match status" value="1"/>
</dbReference>
<dbReference type="InterPro" id="IPR013087">
    <property type="entry name" value="Znf_C2H2_type"/>
</dbReference>
<evidence type="ECO:0000256" key="6">
    <source>
        <dbReference type="ARBA" id="ARBA00022771"/>
    </source>
</evidence>
<feature type="compositionally biased region" description="Basic and acidic residues" evidence="13">
    <location>
        <begin position="41"/>
        <end position="50"/>
    </location>
</feature>
<evidence type="ECO:0000256" key="9">
    <source>
        <dbReference type="ARBA" id="ARBA00023125"/>
    </source>
</evidence>
<evidence type="ECO:0000313" key="15">
    <source>
        <dbReference type="Ensembl" id="ENSSPAP00000028013.1"/>
    </source>
</evidence>
<keyword evidence="9" id="KW-0238">DNA-binding</keyword>
<dbReference type="PANTHER" id="PTHR24379">
    <property type="entry name" value="KRAB AND ZINC FINGER DOMAIN-CONTAINING"/>
    <property type="match status" value="1"/>
</dbReference>
<feature type="domain" description="C2H2-type" evidence="14">
    <location>
        <begin position="167"/>
        <end position="194"/>
    </location>
</feature>
<feature type="domain" description="C2H2-type" evidence="14">
    <location>
        <begin position="115"/>
        <end position="142"/>
    </location>
</feature>
<evidence type="ECO:0000256" key="4">
    <source>
        <dbReference type="ARBA" id="ARBA00022723"/>
    </source>
</evidence>
<feature type="domain" description="C2H2-type" evidence="14">
    <location>
        <begin position="349"/>
        <end position="379"/>
    </location>
</feature>
<dbReference type="PROSITE" id="PS00028">
    <property type="entry name" value="ZINC_FINGER_C2H2_1"/>
    <property type="match status" value="9"/>
</dbReference>
<dbReference type="GO" id="GO:0000981">
    <property type="term" value="F:DNA-binding transcription factor activity, RNA polymerase II-specific"/>
    <property type="evidence" value="ECO:0007669"/>
    <property type="project" value="TreeGrafter"/>
</dbReference>
<feature type="domain" description="C2H2-type" evidence="14">
    <location>
        <begin position="321"/>
        <end position="348"/>
    </location>
</feature>
<evidence type="ECO:0000256" key="10">
    <source>
        <dbReference type="ARBA" id="ARBA00023163"/>
    </source>
</evidence>
<keyword evidence="5" id="KW-0677">Repeat</keyword>
<dbReference type="AlphaFoldDB" id="A0A3B5B350"/>
<dbReference type="GeneTree" id="ENSGT00940000162179"/>
<reference evidence="15" key="1">
    <citation type="submission" date="2023-09" db="UniProtKB">
        <authorList>
            <consortium name="Ensembl"/>
        </authorList>
    </citation>
    <scope>IDENTIFICATION</scope>
</reference>
<dbReference type="Pfam" id="PF00096">
    <property type="entry name" value="zf-C2H2"/>
    <property type="match status" value="8"/>
</dbReference>
<dbReference type="FunFam" id="3.30.160.60:FF:002343">
    <property type="entry name" value="Zinc finger protein 33A"/>
    <property type="match status" value="1"/>
</dbReference>
<feature type="domain" description="C2H2-type" evidence="14">
    <location>
        <begin position="143"/>
        <end position="170"/>
    </location>
</feature>
<dbReference type="FunFam" id="3.30.160.60:FF:000093">
    <property type="entry name" value="zinc finger protein 668 isoform X1"/>
    <property type="match status" value="1"/>
</dbReference>
<evidence type="ECO:0000256" key="5">
    <source>
        <dbReference type="ARBA" id="ARBA00022737"/>
    </source>
</evidence>
<dbReference type="GO" id="GO:0008270">
    <property type="term" value="F:zinc ion binding"/>
    <property type="evidence" value="ECO:0007669"/>
    <property type="project" value="UniProtKB-KW"/>
</dbReference>
<proteinExistence type="inferred from homology"/>
<feature type="domain" description="C2H2-type" evidence="14">
    <location>
        <begin position="473"/>
        <end position="496"/>
    </location>
</feature>
<keyword evidence="4" id="KW-0479">Metal-binding</keyword>
<evidence type="ECO:0000256" key="13">
    <source>
        <dbReference type="SAM" id="MobiDB-lite"/>
    </source>
</evidence>
<feature type="domain" description="C2H2-type" evidence="14">
    <location>
        <begin position="445"/>
        <end position="472"/>
    </location>
</feature>
<dbReference type="Ensembl" id="ENSSPAT00000028468.1">
    <property type="protein sequence ID" value="ENSSPAP00000028013.1"/>
    <property type="gene ID" value="ENSSPAG00000021008.1"/>
</dbReference>
<feature type="domain" description="C2H2-type" evidence="14">
    <location>
        <begin position="195"/>
        <end position="220"/>
    </location>
</feature>
<feature type="compositionally biased region" description="Low complexity" evidence="13">
    <location>
        <begin position="60"/>
        <end position="70"/>
    </location>
</feature>
<evidence type="ECO:0000256" key="2">
    <source>
        <dbReference type="ARBA" id="ARBA00004123"/>
    </source>
</evidence>
<dbReference type="GO" id="GO:0005634">
    <property type="term" value="C:nucleus"/>
    <property type="evidence" value="ECO:0007669"/>
    <property type="project" value="UniProtKB-SubCell"/>
</dbReference>
<evidence type="ECO:0000256" key="3">
    <source>
        <dbReference type="ARBA" id="ARBA00006991"/>
    </source>
</evidence>
<evidence type="ECO:0000256" key="7">
    <source>
        <dbReference type="ARBA" id="ARBA00022833"/>
    </source>
</evidence>
<keyword evidence="7" id="KW-0862">Zinc</keyword>
<dbReference type="STRING" id="144197.ENSSPAP00000028013"/>
<dbReference type="PANTHER" id="PTHR24379:SF127">
    <property type="entry name" value="BLOODY FINGERS-RELATED"/>
    <property type="match status" value="1"/>
</dbReference>
<evidence type="ECO:0000259" key="14">
    <source>
        <dbReference type="PROSITE" id="PS50157"/>
    </source>
</evidence>
<dbReference type="GO" id="GO:0000977">
    <property type="term" value="F:RNA polymerase II transcription regulatory region sequence-specific DNA binding"/>
    <property type="evidence" value="ECO:0007669"/>
    <property type="project" value="TreeGrafter"/>
</dbReference>
<feature type="domain" description="C2H2-type" evidence="14">
    <location>
        <begin position="265"/>
        <end position="292"/>
    </location>
</feature>
<feature type="region of interest" description="Disordered" evidence="13">
    <location>
        <begin position="1"/>
        <end position="70"/>
    </location>
</feature>
<name>A0A3B5B350_9TELE</name>
<keyword evidence="6 12" id="KW-0863">Zinc-finger</keyword>
<feature type="domain" description="C2H2-type" evidence="14">
    <location>
        <begin position="87"/>
        <end position="114"/>
    </location>
</feature>
<evidence type="ECO:0000256" key="8">
    <source>
        <dbReference type="ARBA" id="ARBA00023015"/>
    </source>
</evidence>
<dbReference type="SUPFAM" id="SSF57667">
    <property type="entry name" value="beta-beta-alpha zinc fingers"/>
    <property type="match status" value="7"/>
</dbReference>
<keyword evidence="11" id="KW-0539">Nucleus</keyword>
<dbReference type="InterPro" id="IPR036236">
    <property type="entry name" value="Znf_C2H2_sf"/>
</dbReference>
<dbReference type="FunFam" id="3.30.160.60:FF:002274">
    <property type="entry name" value="Zinc finger protein 432"/>
    <property type="match status" value="1"/>
</dbReference>
<evidence type="ECO:0000256" key="11">
    <source>
        <dbReference type="ARBA" id="ARBA00023242"/>
    </source>
</evidence>
<dbReference type="FunFam" id="3.30.160.60:FF:001498">
    <property type="entry name" value="Zinc finger protein 404"/>
    <property type="match status" value="1"/>
</dbReference>
<comment type="subcellular location">
    <subcellularLocation>
        <location evidence="2">Nucleus</location>
    </subcellularLocation>
</comment>
<dbReference type="FunFam" id="3.30.160.60:FF:000688">
    <property type="entry name" value="zinc finger protein 197 isoform X1"/>
    <property type="match status" value="2"/>
</dbReference>
<dbReference type="FunFam" id="3.30.160.60:FF:000512">
    <property type="entry name" value="zinc finger protein 197 isoform X1"/>
    <property type="match status" value="1"/>
</dbReference>
<feature type="region of interest" description="Disordered" evidence="13">
    <location>
        <begin position="369"/>
        <end position="408"/>
    </location>
</feature>
<feature type="domain" description="C2H2-type" evidence="14">
    <location>
        <begin position="417"/>
        <end position="444"/>
    </location>
</feature>
<comment type="similarity">
    <text evidence="3">Belongs to the krueppel C2H2-type zinc-finger protein family.</text>
</comment>
<keyword evidence="10" id="KW-0804">Transcription</keyword>